<comment type="caution">
    <text evidence="2">The sequence shown here is derived from an EMBL/GenBank/DDBJ whole genome shotgun (WGS) entry which is preliminary data.</text>
</comment>
<dbReference type="AlphaFoldDB" id="A0A0W8F3H5"/>
<dbReference type="GO" id="GO:0004527">
    <property type="term" value="F:exonuclease activity"/>
    <property type="evidence" value="ECO:0007669"/>
    <property type="project" value="UniProtKB-KW"/>
</dbReference>
<accession>A0A0W8F3H5</accession>
<proteinExistence type="predicted"/>
<dbReference type="InterPro" id="IPR051673">
    <property type="entry name" value="SSDNA_exonuclease_RecJ"/>
</dbReference>
<keyword evidence="2" id="KW-0540">Nuclease</keyword>
<reference evidence="2" key="1">
    <citation type="journal article" date="2015" name="Proc. Natl. Acad. Sci. U.S.A.">
        <title>Networks of energetic and metabolic interactions define dynamics in microbial communities.</title>
        <authorList>
            <person name="Embree M."/>
            <person name="Liu J.K."/>
            <person name="Al-Bassam M.M."/>
            <person name="Zengler K."/>
        </authorList>
    </citation>
    <scope>NUCLEOTIDE SEQUENCE</scope>
</reference>
<dbReference type="InterPro" id="IPR003156">
    <property type="entry name" value="DHHA1_dom"/>
</dbReference>
<evidence type="ECO:0000259" key="1">
    <source>
        <dbReference type="Pfam" id="PF02272"/>
    </source>
</evidence>
<name>A0A0W8F3H5_9ZZZZ</name>
<dbReference type="InterPro" id="IPR038763">
    <property type="entry name" value="DHH_sf"/>
</dbReference>
<organism evidence="2">
    <name type="scientific">hydrocarbon metagenome</name>
    <dbReference type="NCBI Taxonomy" id="938273"/>
    <lineage>
        <taxon>unclassified sequences</taxon>
        <taxon>metagenomes</taxon>
        <taxon>ecological metagenomes</taxon>
    </lineage>
</organism>
<keyword evidence="2" id="KW-0378">Hydrolase</keyword>
<dbReference type="EMBL" id="LNQE01001554">
    <property type="protein sequence ID" value="KUG15460.1"/>
    <property type="molecule type" value="Genomic_DNA"/>
</dbReference>
<evidence type="ECO:0000313" key="2">
    <source>
        <dbReference type="EMBL" id="KUG15460.1"/>
    </source>
</evidence>
<dbReference type="Pfam" id="PF02272">
    <property type="entry name" value="DHHA1"/>
    <property type="match status" value="1"/>
</dbReference>
<gene>
    <name evidence="2" type="ORF">ASZ90_014877</name>
</gene>
<dbReference type="PANTHER" id="PTHR30255:SF2">
    <property type="entry name" value="SINGLE-STRANDED-DNA-SPECIFIC EXONUCLEASE RECJ"/>
    <property type="match status" value="1"/>
</dbReference>
<dbReference type="SUPFAM" id="SSF64182">
    <property type="entry name" value="DHH phosphoesterases"/>
    <property type="match status" value="1"/>
</dbReference>
<dbReference type="Gene3D" id="3.90.1640.30">
    <property type="match status" value="1"/>
</dbReference>
<dbReference type="PANTHER" id="PTHR30255">
    <property type="entry name" value="SINGLE-STRANDED-DNA-SPECIFIC EXONUCLEASE RECJ"/>
    <property type="match status" value="1"/>
</dbReference>
<protein>
    <submittedName>
        <fullName evidence="2">Single-stranded-dna-specific exonuclease recj</fullName>
    </submittedName>
</protein>
<keyword evidence="2" id="KW-0269">Exonuclease</keyword>
<dbReference type="GO" id="GO:0003676">
    <property type="term" value="F:nucleic acid binding"/>
    <property type="evidence" value="ECO:0007669"/>
    <property type="project" value="InterPro"/>
</dbReference>
<feature type="domain" description="DHHA1" evidence="1">
    <location>
        <begin position="320"/>
        <end position="400"/>
    </location>
</feature>
<dbReference type="Gene3D" id="3.10.310.30">
    <property type="match status" value="1"/>
</dbReference>
<sequence>MSLEEAASRVAEHLAHQEFVEVYAHHDADGIAAGSILCSALFRRGIRFRLRIASRISPASLSPETPTLLCDFGSGLEDLSTEVMVVDHHIPRFRGDLQVNPRLDGIDADRELSSSGAAYLVARQLGDNRDLAGIVMLGVIGDNQEIAGKNLEIFNEAVAEAIITPEKGCLLAGRDLHERLLWSITPYLPQISGDEMAIADLIETAARDGKMEYDTLISLIILRISPFVPAATLTSLYGDRYSLEREVIPDAHALAAVVDACGKCGKGGLAASLCFRSSAGLKEAWDITRDHRGRVIQALRNLAGKQGSDGFFEVDEPSVASDVADALARDTLQERPVLVAVRVKDLCHISARAPGNLGLNLGQAIHEAAVACGGFGGGHRMRAGATIACTRMDEFREAMARTGAV</sequence>